<feature type="region of interest" description="Disordered" evidence="1">
    <location>
        <begin position="1"/>
        <end position="37"/>
    </location>
</feature>
<name>A0A166MM27_EXIGL</name>
<dbReference type="Proteomes" id="UP000077266">
    <property type="component" value="Unassembled WGS sequence"/>
</dbReference>
<proteinExistence type="predicted"/>
<keyword evidence="3" id="KW-1185">Reference proteome</keyword>
<feature type="region of interest" description="Disordered" evidence="1">
    <location>
        <begin position="232"/>
        <end position="293"/>
    </location>
</feature>
<gene>
    <name evidence="2" type="ORF">EXIGLDRAFT_692193</name>
</gene>
<dbReference type="AlphaFoldDB" id="A0A166MM27"/>
<accession>A0A166MM27</accession>
<evidence type="ECO:0000313" key="3">
    <source>
        <dbReference type="Proteomes" id="UP000077266"/>
    </source>
</evidence>
<feature type="compositionally biased region" description="Basic and acidic residues" evidence="1">
    <location>
        <begin position="276"/>
        <end position="293"/>
    </location>
</feature>
<evidence type="ECO:0000313" key="2">
    <source>
        <dbReference type="EMBL" id="KZV78182.1"/>
    </source>
</evidence>
<feature type="compositionally biased region" description="Basic and acidic residues" evidence="1">
    <location>
        <begin position="254"/>
        <end position="269"/>
    </location>
</feature>
<feature type="compositionally biased region" description="Basic and acidic residues" evidence="1">
    <location>
        <begin position="1"/>
        <end position="10"/>
    </location>
</feature>
<organism evidence="2 3">
    <name type="scientific">Exidia glandulosa HHB12029</name>
    <dbReference type="NCBI Taxonomy" id="1314781"/>
    <lineage>
        <taxon>Eukaryota</taxon>
        <taxon>Fungi</taxon>
        <taxon>Dikarya</taxon>
        <taxon>Basidiomycota</taxon>
        <taxon>Agaricomycotina</taxon>
        <taxon>Agaricomycetes</taxon>
        <taxon>Auriculariales</taxon>
        <taxon>Exidiaceae</taxon>
        <taxon>Exidia</taxon>
    </lineage>
</organism>
<evidence type="ECO:0000256" key="1">
    <source>
        <dbReference type="SAM" id="MobiDB-lite"/>
    </source>
</evidence>
<feature type="region of interest" description="Disordered" evidence="1">
    <location>
        <begin position="63"/>
        <end position="89"/>
    </location>
</feature>
<dbReference type="EMBL" id="KV427063">
    <property type="protein sequence ID" value="KZV78182.1"/>
    <property type="molecule type" value="Genomic_DNA"/>
</dbReference>
<reference evidence="2 3" key="1">
    <citation type="journal article" date="2016" name="Mol. Biol. Evol.">
        <title>Comparative Genomics of Early-Diverging Mushroom-Forming Fungi Provides Insights into the Origins of Lignocellulose Decay Capabilities.</title>
        <authorList>
            <person name="Nagy L.G."/>
            <person name="Riley R."/>
            <person name="Tritt A."/>
            <person name="Adam C."/>
            <person name="Daum C."/>
            <person name="Floudas D."/>
            <person name="Sun H."/>
            <person name="Yadav J.S."/>
            <person name="Pangilinan J."/>
            <person name="Larsson K.H."/>
            <person name="Matsuura K."/>
            <person name="Barry K."/>
            <person name="Labutti K."/>
            <person name="Kuo R."/>
            <person name="Ohm R.A."/>
            <person name="Bhattacharya S.S."/>
            <person name="Shirouzu T."/>
            <person name="Yoshinaga Y."/>
            <person name="Martin F.M."/>
            <person name="Grigoriev I.V."/>
            <person name="Hibbett D.S."/>
        </authorList>
    </citation>
    <scope>NUCLEOTIDE SEQUENCE [LARGE SCALE GENOMIC DNA]</scope>
    <source>
        <strain evidence="2 3">HHB12029</strain>
    </source>
</reference>
<feature type="compositionally biased region" description="Polar residues" evidence="1">
    <location>
        <begin position="23"/>
        <end position="35"/>
    </location>
</feature>
<protein>
    <submittedName>
        <fullName evidence="2">Uncharacterized protein</fullName>
    </submittedName>
</protein>
<dbReference type="InParanoid" id="A0A166MM27"/>
<sequence length="293" mass="31305">MSKPGTDHPGHGQVACVADGEGSHSSPIQTGQQGIETAHSVASGVADLAPVVVITSRAAGEVLESSTTEERLQPGPKLHPATESSTEDAAPQPIAAVGDIAASQVSTTFVSSTRPQTEVFIMNPRIKTDETCTHASAHTAEAPTHSYQESRNNCFEAETCQRAEDSSRYMTRPHSYVQDRDELGVAVTPVKTVLRSVACVRVGSATVRGYTEQGTAPEVSAQSRAAARAEKAAARVKPKKRVSLAQSEGVTLRRTADLSRQSEHAETPKTHLRGRSGRDMRRVERETRLPPLP</sequence>